<organism evidence="1 2">
    <name type="scientific">Sphingomonas parapaucimobilis NBRC 15100</name>
    <dbReference type="NCBI Taxonomy" id="1219049"/>
    <lineage>
        <taxon>Bacteria</taxon>
        <taxon>Pseudomonadati</taxon>
        <taxon>Pseudomonadota</taxon>
        <taxon>Alphaproteobacteria</taxon>
        <taxon>Sphingomonadales</taxon>
        <taxon>Sphingomonadaceae</taxon>
        <taxon>Sphingomonas</taxon>
    </lineage>
</organism>
<sequence length="178" mass="18181">MDEQDFAPRIDMRGFAADMGAMRAELSRGLGDAAEIGARSVEGALLRAARTGKFGFEELKATALSVLDQIARVALKQGMASVGDGGLLGLLGGVASGLPGRATGGPVSPDRPYLVGERGPEVFVPTSSGRVETLRPGGAPRDVRVAITINAGAGEAAGVLQRSSRQVARAVRAALAED</sequence>
<accession>A0A0A1WAN7</accession>
<dbReference type="OrthoDB" id="7996304at2"/>
<comment type="caution">
    <text evidence="1">The sequence shown here is derived from an EMBL/GenBank/DDBJ whole genome shotgun (WGS) entry which is preliminary data.</text>
</comment>
<gene>
    <name evidence="1" type="ORF">SP5_089_00100</name>
</gene>
<dbReference type="eggNOG" id="COG3941">
    <property type="taxonomic scope" value="Bacteria"/>
</dbReference>
<reference evidence="1 2" key="1">
    <citation type="submission" date="2014-11" db="EMBL/GenBank/DDBJ databases">
        <title>Whole genome shotgun sequence of Sphingomonas parapaucimobilis NBRC 15100.</title>
        <authorList>
            <person name="Katano-Makiyama Y."/>
            <person name="Hosoyama A."/>
            <person name="Hashimoto M."/>
            <person name="Hosoyama Y."/>
            <person name="Noguchi M."/>
            <person name="Numata M."/>
            <person name="Tsuchikane K."/>
            <person name="Hirakata S."/>
            <person name="Uohara A."/>
            <person name="Shimodaira J."/>
            <person name="Ohji S."/>
            <person name="Ichikawa N."/>
            <person name="Kimura A."/>
            <person name="Yamazoe A."/>
            <person name="Fujita N."/>
        </authorList>
    </citation>
    <scope>NUCLEOTIDE SEQUENCE [LARGE SCALE GENOMIC DNA]</scope>
    <source>
        <strain evidence="1 2">NBRC 15100</strain>
    </source>
</reference>
<evidence type="ECO:0008006" key="3">
    <source>
        <dbReference type="Google" id="ProtNLM"/>
    </source>
</evidence>
<proteinExistence type="predicted"/>
<protein>
    <recommendedName>
        <fullName evidence="3">Tail tape measure protein</fullName>
    </recommendedName>
</protein>
<dbReference type="RefSeq" id="WP_042490583.1">
    <property type="nucleotide sequence ID" value="NZ_BBPI01000089.1"/>
</dbReference>
<name>A0A0A1WAN7_9SPHN</name>
<dbReference type="EMBL" id="BBPI01000089">
    <property type="protein sequence ID" value="GAM02530.1"/>
    <property type="molecule type" value="Genomic_DNA"/>
</dbReference>
<dbReference type="AlphaFoldDB" id="A0A0A1WAN7"/>
<keyword evidence="2" id="KW-1185">Reference proteome</keyword>
<dbReference type="Proteomes" id="UP000032305">
    <property type="component" value="Unassembled WGS sequence"/>
</dbReference>
<evidence type="ECO:0000313" key="1">
    <source>
        <dbReference type="EMBL" id="GAM02530.1"/>
    </source>
</evidence>
<evidence type="ECO:0000313" key="2">
    <source>
        <dbReference type="Proteomes" id="UP000032305"/>
    </source>
</evidence>